<evidence type="ECO:0000313" key="3">
    <source>
        <dbReference type="Proteomes" id="UP000054735"/>
    </source>
</evidence>
<dbReference type="Proteomes" id="UP000255066">
    <property type="component" value="Unassembled WGS sequence"/>
</dbReference>
<evidence type="ECO:0000313" key="2">
    <source>
        <dbReference type="EMBL" id="STX32850.1"/>
    </source>
</evidence>
<sequence length="97" mass="11191">MPKPTPCFVYRDPCYPDYRQASLSGSFPNKFPAYRLDITTERMESLLQLKLPAGLNPNGLFKRLQLPAASNFSKKQWVMTGRMSIYNPVGIRKFKFI</sequence>
<reference evidence="2 4" key="2">
    <citation type="submission" date="2018-06" db="EMBL/GenBank/DDBJ databases">
        <authorList>
            <consortium name="Pathogen Informatics"/>
            <person name="Doyle S."/>
        </authorList>
    </citation>
    <scope>NUCLEOTIDE SEQUENCE [LARGE SCALE GENOMIC DNA]</scope>
    <source>
        <strain evidence="2 4">NCTC12437</strain>
    </source>
</reference>
<dbReference type="Proteomes" id="UP000054735">
    <property type="component" value="Unassembled WGS sequence"/>
</dbReference>
<evidence type="ECO:0000313" key="4">
    <source>
        <dbReference type="Proteomes" id="UP000255066"/>
    </source>
</evidence>
<dbReference type="EMBL" id="UGNW01000001">
    <property type="protein sequence ID" value="STX32850.1"/>
    <property type="molecule type" value="Genomic_DNA"/>
</dbReference>
<keyword evidence="3" id="KW-1185">Reference proteome</keyword>
<name>A0A378IDB8_9GAMM</name>
<organism evidence="2 4">
    <name type="scientific">Legionella birminghamensis</name>
    <dbReference type="NCBI Taxonomy" id="28083"/>
    <lineage>
        <taxon>Bacteria</taxon>
        <taxon>Pseudomonadati</taxon>
        <taxon>Pseudomonadota</taxon>
        <taxon>Gammaproteobacteria</taxon>
        <taxon>Legionellales</taxon>
        <taxon>Legionellaceae</taxon>
        <taxon>Legionella</taxon>
    </lineage>
</organism>
<reference evidence="1 3" key="1">
    <citation type="submission" date="2015-11" db="EMBL/GenBank/DDBJ databases">
        <title>Genomic analysis of 38 Legionella species identifies large and diverse effector repertoires.</title>
        <authorList>
            <person name="Burstein D."/>
            <person name="Amaro F."/>
            <person name="Zusman T."/>
            <person name="Lifshitz Z."/>
            <person name="Cohen O."/>
            <person name="Gilbert J.A."/>
            <person name="Pupko T."/>
            <person name="Shuman H.A."/>
            <person name="Segal G."/>
        </authorList>
    </citation>
    <scope>NUCLEOTIDE SEQUENCE [LARGE SCALE GENOMIC DNA]</scope>
    <source>
        <strain evidence="1 3">CDC#1407-AL-14</strain>
    </source>
</reference>
<protein>
    <submittedName>
        <fullName evidence="2">Uncharacterized protein</fullName>
    </submittedName>
</protein>
<dbReference type="AlphaFoldDB" id="A0A378IDB8"/>
<accession>A0A378IDB8</accession>
<gene>
    <name evidence="1" type="ORF">Lbir_1353</name>
    <name evidence="2" type="ORF">NCTC12437_02650</name>
</gene>
<proteinExistence type="predicted"/>
<dbReference type="EMBL" id="LNXT01000015">
    <property type="protein sequence ID" value="KTC72578.1"/>
    <property type="molecule type" value="Genomic_DNA"/>
</dbReference>
<evidence type="ECO:0000313" key="1">
    <source>
        <dbReference type="EMBL" id="KTC72578.1"/>
    </source>
</evidence>
<dbReference type="STRING" id="28083.Lbir_1353"/>